<evidence type="ECO:0000256" key="1">
    <source>
        <dbReference type="ARBA" id="ARBA00009156"/>
    </source>
</evidence>
<sequence>MIGVDVGSQSVKAVVADDRGRPLATASSPCAMHHPTGGWAEQDPRDWTQALIGAVREARTRAGLGRDDVTMVGLACQVDGLVALDAQLQAVRPAIIWLDRRATEQSEAFAEAVGEPEIVGRTGLNPDASHVAPKAMWLREVEPSNYAATRWLASAGAYMNGWLTGEVAHDHAHASSTLLYDLGKRAWSEELIAHAGLDPARMPAIHPAGTVLGTLRAEVADALGLSRHCRVITGTGDDHAGALGAGALEPGVIVDVTGTAEPVAVPSREAVVDEQRLIESHAHAVDEMLLIENPGFVSGGSTQWWAATQGIPQAELFGLAALAPPGSDGALFLPTLSGSTAPRWNSRMRGCFAGLALSHDAAHMARAVLEGCAYALRDIVDRFAALELAGEEIRVVGGGARSALWLQIKADVTGRAVRAVLSECATSTGAAMLAGVADGAFRDLGEAASASVELAPDPVLPRPLHADTYAEAYASYRRLFDGVEGSLG</sequence>
<dbReference type="AlphaFoldDB" id="A0A9X3S568"/>
<dbReference type="InterPro" id="IPR018483">
    <property type="entry name" value="Carb_kinase_FGGY_CS"/>
</dbReference>
<dbReference type="PIRSF" id="PIRSF000538">
    <property type="entry name" value="GlpK"/>
    <property type="match status" value="1"/>
</dbReference>
<comment type="caution">
    <text evidence="9">The sequence shown here is derived from an EMBL/GenBank/DDBJ whole genome shotgun (WGS) entry which is preliminary data.</text>
</comment>
<evidence type="ECO:0000256" key="2">
    <source>
        <dbReference type="ARBA" id="ARBA00022629"/>
    </source>
</evidence>
<protein>
    <submittedName>
        <fullName evidence="9">FGGY family carbohydrate kinase</fullName>
    </submittedName>
</protein>
<dbReference type="InterPro" id="IPR043129">
    <property type="entry name" value="ATPase_NBD"/>
</dbReference>
<dbReference type="InterPro" id="IPR000577">
    <property type="entry name" value="Carb_kinase_FGGY"/>
</dbReference>
<dbReference type="PROSITE" id="PS00445">
    <property type="entry name" value="FGGY_KINASES_2"/>
    <property type="match status" value="1"/>
</dbReference>
<dbReference type="Proteomes" id="UP001149140">
    <property type="component" value="Unassembled WGS sequence"/>
</dbReference>
<dbReference type="Pfam" id="PF02782">
    <property type="entry name" value="FGGY_C"/>
    <property type="match status" value="1"/>
</dbReference>
<accession>A0A9X3S568</accession>
<dbReference type="CDD" id="cd07808">
    <property type="entry name" value="ASKHA_NBD_FGGY_EcXK-like"/>
    <property type="match status" value="1"/>
</dbReference>
<dbReference type="RefSeq" id="WP_270045802.1">
    <property type="nucleotide sequence ID" value="NZ_JAPDOD010000068.1"/>
</dbReference>
<dbReference type="InterPro" id="IPR018485">
    <property type="entry name" value="FGGY_C"/>
</dbReference>
<evidence type="ECO:0000256" key="5">
    <source>
        <dbReference type="RuleBase" id="RU003733"/>
    </source>
</evidence>
<dbReference type="Gene3D" id="3.30.420.40">
    <property type="match status" value="2"/>
</dbReference>
<keyword evidence="10" id="KW-1185">Reference proteome</keyword>
<organism evidence="9 10">
    <name type="scientific">Solirubrobacter ginsenosidimutans</name>
    <dbReference type="NCBI Taxonomy" id="490573"/>
    <lineage>
        <taxon>Bacteria</taxon>
        <taxon>Bacillati</taxon>
        <taxon>Actinomycetota</taxon>
        <taxon>Thermoleophilia</taxon>
        <taxon>Solirubrobacterales</taxon>
        <taxon>Solirubrobacteraceae</taxon>
        <taxon>Solirubrobacter</taxon>
    </lineage>
</organism>
<dbReference type="Pfam" id="PF00370">
    <property type="entry name" value="FGGY_N"/>
    <property type="match status" value="1"/>
</dbReference>
<feature type="region of interest" description="Disordered" evidence="6">
    <location>
        <begin position="23"/>
        <end position="43"/>
    </location>
</feature>
<feature type="domain" description="Carbohydrate kinase FGGY N-terminal" evidence="7">
    <location>
        <begin position="1"/>
        <end position="244"/>
    </location>
</feature>
<keyword evidence="3 5" id="KW-0808">Transferase</keyword>
<gene>
    <name evidence="9" type="ORF">OM076_40145</name>
</gene>
<keyword evidence="2" id="KW-0119">Carbohydrate metabolism</keyword>
<evidence type="ECO:0000256" key="4">
    <source>
        <dbReference type="ARBA" id="ARBA00022777"/>
    </source>
</evidence>
<evidence type="ECO:0000313" key="9">
    <source>
        <dbReference type="EMBL" id="MDA0166544.1"/>
    </source>
</evidence>
<keyword evidence="2" id="KW-0859">Xylose metabolism</keyword>
<evidence type="ECO:0000256" key="6">
    <source>
        <dbReference type="SAM" id="MobiDB-lite"/>
    </source>
</evidence>
<dbReference type="GO" id="GO:0016773">
    <property type="term" value="F:phosphotransferase activity, alcohol group as acceptor"/>
    <property type="evidence" value="ECO:0007669"/>
    <property type="project" value="InterPro"/>
</dbReference>
<dbReference type="PANTHER" id="PTHR43095:SF5">
    <property type="entry name" value="XYLULOSE KINASE"/>
    <property type="match status" value="1"/>
</dbReference>
<evidence type="ECO:0000259" key="7">
    <source>
        <dbReference type="Pfam" id="PF00370"/>
    </source>
</evidence>
<dbReference type="PANTHER" id="PTHR43095">
    <property type="entry name" value="SUGAR KINASE"/>
    <property type="match status" value="1"/>
</dbReference>
<feature type="domain" description="Carbohydrate kinase FGGY C-terminal" evidence="8">
    <location>
        <begin position="314"/>
        <end position="437"/>
    </location>
</feature>
<dbReference type="InterPro" id="IPR018484">
    <property type="entry name" value="FGGY_N"/>
</dbReference>
<evidence type="ECO:0000256" key="3">
    <source>
        <dbReference type="ARBA" id="ARBA00022679"/>
    </source>
</evidence>
<dbReference type="InterPro" id="IPR050406">
    <property type="entry name" value="FGGY_Carb_Kinase"/>
</dbReference>
<dbReference type="GO" id="GO:0016301">
    <property type="term" value="F:kinase activity"/>
    <property type="evidence" value="ECO:0007669"/>
    <property type="project" value="UniProtKB-KW"/>
</dbReference>
<name>A0A9X3S568_9ACTN</name>
<proteinExistence type="inferred from homology"/>
<dbReference type="EMBL" id="JAPDOD010000068">
    <property type="protein sequence ID" value="MDA0166544.1"/>
    <property type="molecule type" value="Genomic_DNA"/>
</dbReference>
<dbReference type="SUPFAM" id="SSF53067">
    <property type="entry name" value="Actin-like ATPase domain"/>
    <property type="match status" value="2"/>
</dbReference>
<keyword evidence="4 5" id="KW-0418">Kinase</keyword>
<evidence type="ECO:0000313" key="10">
    <source>
        <dbReference type="Proteomes" id="UP001149140"/>
    </source>
</evidence>
<evidence type="ECO:0000259" key="8">
    <source>
        <dbReference type="Pfam" id="PF02782"/>
    </source>
</evidence>
<reference evidence="9" key="1">
    <citation type="submission" date="2022-10" db="EMBL/GenBank/DDBJ databases">
        <title>The WGS of Solirubrobacter ginsenosidimutans DSM 21036.</title>
        <authorList>
            <person name="Jiang Z."/>
        </authorList>
    </citation>
    <scope>NUCLEOTIDE SEQUENCE</scope>
    <source>
        <strain evidence="9">DSM 21036</strain>
    </source>
</reference>
<dbReference type="GO" id="GO:0042732">
    <property type="term" value="P:D-xylose metabolic process"/>
    <property type="evidence" value="ECO:0007669"/>
    <property type="project" value="UniProtKB-KW"/>
</dbReference>
<comment type="similarity">
    <text evidence="1 5">Belongs to the FGGY kinase family.</text>
</comment>